<dbReference type="Gene3D" id="3.30.1340.10">
    <property type="entry name" value="HPr-like"/>
    <property type="match status" value="1"/>
</dbReference>
<evidence type="ECO:0000313" key="17">
    <source>
        <dbReference type="EMBL" id="GAA3703307.1"/>
    </source>
</evidence>
<comment type="caution">
    <text evidence="17">The sequence shown here is derived from an EMBL/GenBank/DDBJ whole genome shotgun (WGS) entry which is preliminary data.</text>
</comment>
<gene>
    <name evidence="17" type="primary">ptsP_1</name>
    <name evidence="17" type="ORF">GCM10022421_07470</name>
</gene>
<dbReference type="InterPro" id="IPR023151">
    <property type="entry name" value="PEP_util_CS"/>
</dbReference>
<dbReference type="PROSITE" id="PS51094">
    <property type="entry name" value="PTS_EIIA_TYPE_2"/>
    <property type="match status" value="1"/>
</dbReference>
<dbReference type="InterPro" id="IPR000121">
    <property type="entry name" value="PEP_util_C"/>
</dbReference>
<dbReference type="CDD" id="cd00211">
    <property type="entry name" value="PTS_IIA_fru"/>
    <property type="match status" value="1"/>
</dbReference>
<dbReference type="Gene3D" id="3.50.30.10">
    <property type="entry name" value="Phosphohistidine domain"/>
    <property type="match status" value="1"/>
</dbReference>
<dbReference type="Proteomes" id="UP001501479">
    <property type="component" value="Unassembled WGS sequence"/>
</dbReference>
<evidence type="ECO:0000256" key="4">
    <source>
        <dbReference type="ARBA" id="ARBA00007837"/>
    </source>
</evidence>
<evidence type="ECO:0000259" key="15">
    <source>
        <dbReference type="PROSITE" id="PS51094"/>
    </source>
</evidence>
<keyword evidence="14" id="KW-0460">Magnesium</keyword>
<dbReference type="EMBL" id="BAABDS010000010">
    <property type="protein sequence ID" value="GAA3703307.1"/>
    <property type="molecule type" value="Genomic_DNA"/>
</dbReference>
<keyword evidence="7" id="KW-0963">Cytoplasm</keyword>
<dbReference type="InterPro" id="IPR002178">
    <property type="entry name" value="PTS_EIIA_type-2_dom"/>
</dbReference>
<reference evidence="18" key="1">
    <citation type="journal article" date="2019" name="Int. J. Syst. Evol. Microbiol.">
        <title>The Global Catalogue of Microorganisms (GCM) 10K type strain sequencing project: providing services to taxonomists for standard genome sequencing and annotation.</title>
        <authorList>
            <consortium name="The Broad Institute Genomics Platform"/>
            <consortium name="The Broad Institute Genome Sequencing Center for Infectious Disease"/>
            <person name="Wu L."/>
            <person name="Ma J."/>
        </authorList>
    </citation>
    <scope>NUCLEOTIDE SEQUENCE [LARGE SCALE GENOMIC DNA]</scope>
    <source>
        <strain evidence="18">JCM 17329</strain>
    </source>
</reference>
<dbReference type="PROSITE" id="PS00372">
    <property type="entry name" value="PTS_EIIA_TYPE_2_HIS"/>
    <property type="match status" value="1"/>
</dbReference>
<dbReference type="InterPro" id="IPR006318">
    <property type="entry name" value="PTS_EI-like"/>
</dbReference>
<evidence type="ECO:0000256" key="6">
    <source>
        <dbReference type="ARBA" id="ARBA00022448"/>
    </source>
</evidence>
<dbReference type="InterPro" id="IPR040442">
    <property type="entry name" value="Pyrv_kinase-like_dom_sf"/>
</dbReference>
<dbReference type="SUPFAM" id="SSF55804">
    <property type="entry name" value="Phoshotransferase/anion transport protein"/>
    <property type="match status" value="1"/>
</dbReference>
<evidence type="ECO:0000313" key="18">
    <source>
        <dbReference type="Proteomes" id="UP001501479"/>
    </source>
</evidence>
<dbReference type="Pfam" id="PF00359">
    <property type="entry name" value="PTS_EIIA_2"/>
    <property type="match status" value="1"/>
</dbReference>
<dbReference type="InterPro" id="IPR035895">
    <property type="entry name" value="HPr-like_sf"/>
</dbReference>
<dbReference type="Pfam" id="PF05524">
    <property type="entry name" value="PEP-utilisers_N"/>
    <property type="match status" value="1"/>
</dbReference>
<dbReference type="Gene3D" id="3.20.20.60">
    <property type="entry name" value="Phosphoenolpyruvate-binding domains"/>
    <property type="match status" value="1"/>
</dbReference>
<keyword evidence="8" id="KW-0597">Phosphoprotein</keyword>
<dbReference type="Pfam" id="PF00391">
    <property type="entry name" value="PEP-utilizers"/>
    <property type="match status" value="1"/>
</dbReference>
<feature type="domain" description="PTS EIIA type-2" evidence="15">
    <location>
        <begin position="2"/>
        <end position="142"/>
    </location>
</feature>
<evidence type="ECO:0000256" key="3">
    <source>
        <dbReference type="ARBA" id="ARBA00004496"/>
    </source>
</evidence>
<dbReference type="Pfam" id="PF00381">
    <property type="entry name" value="PTS-HPr"/>
    <property type="match status" value="1"/>
</dbReference>
<comment type="similarity">
    <text evidence="4">Belongs to the PEP-utilizing enzyme family.</text>
</comment>
<evidence type="ECO:0000256" key="14">
    <source>
        <dbReference type="ARBA" id="ARBA00022842"/>
    </source>
</evidence>
<dbReference type="CDD" id="cd00367">
    <property type="entry name" value="PTS-HPr_like"/>
    <property type="match status" value="1"/>
</dbReference>
<dbReference type="PANTHER" id="PTHR46244">
    <property type="entry name" value="PHOSPHOENOLPYRUVATE-PROTEIN PHOSPHOTRANSFERASE"/>
    <property type="match status" value="1"/>
</dbReference>
<keyword evidence="18" id="KW-1185">Reference proteome</keyword>
<organism evidence="17 18">
    <name type="scientific">Oceanisphaera sediminis</name>
    <dbReference type="NCBI Taxonomy" id="981381"/>
    <lineage>
        <taxon>Bacteria</taxon>
        <taxon>Pseudomonadati</taxon>
        <taxon>Pseudomonadota</taxon>
        <taxon>Gammaproteobacteria</taxon>
        <taxon>Aeromonadales</taxon>
        <taxon>Aeromonadaceae</taxon>
        <taxon>Oceanisphaera</taxon>
    </lineage>
</organism>
<dbReference type="PROSITE" id="PS00369">
    <property type="entry name" value="PTS_HPR_HIS"/>
    <property type="match status" value="1"/>
</dbReference>
<evidence type="ECO:0000256" key="7">
    <source>
        <dbReference type="ARBA" id="ARBA00022490"/>
    </source>
</evidence>
<feature type="domain" description="HPr" evidence="16">
    <location>
        <begin position="284"/>
        <end position="374"/>
    </location>
</feature>
<keyword evidence="6" id="KW-0813">Transport</keyword>
<keyword evidence="11" id="KW-0598">Phosphotransferase system</keyword>
<dbReference type="Gene3D" id="3.40.930.10">
    <property type="entry name" value="Mannitol-specific EII, Chain A"/>
    <property type="match status" value="1"/>
</dbReference>
<keyword evidence="13" id="KW-0418">Kinase</keyword>
<comment type="subcellular location">
    <subcellularLocation>
        <location evidence="3">Cytoplasm</location>
    </subcellularLocation>
</comment>
<sequence>MLSLTAQDVKTGVPLADKAAVIQALADWLQQDGHVAAGYGAGLLAREAQAATYLGQGIAIPHGTQESRHLIEKTGIKVMHLPDGVPWDDGEKAYLVLGIAARSDEHLDLLKQLARTLSRDGLLERVKAIREPQQVLQLLQDDSGSSVATELMLSVEQLAVKADAGSLEQLVEQAATLMSLIPSEATALQQSDAMHIGQGWWLQQTPTSEQPRVALLTAASTDIVHRQQPVNGVLALAVKGMAHKTLLNKIADWLAAGRGAELAGLNSAELLLNALQCGPAPANRHQRLAVVRNSHGLHARPGAMLVQAAKPFEADIQVCNLDGDQHWVSARSLMQVIGLGVKNGHRLLFRAEGPDAEPALNALAEAVSGGLGEELVSPEPKADTVDTREPQGIALNTRVQGVAASPGVAIGPIFVDAPAPFDYPQQAGDAEAEQQKLEGAIKQAGAELNATLRQTRDTQARDMMRMHGELLADVSLMQGVTGRIRQGLSAAAAWWSEIDAAAARQAASDDALLAERAADIRDIGRRVMAVLCHRRLPSPPTHPYLWLAQDIGPSQLVNLDTSRVLGLVTVGGGASSHSMILARALGIPALVAVDEAVMTLPSGTEAMLNGDDGTLWIAPEAAVLEQARARQQEEQERAEQDWTHRHDAAITRDGHRVAVAANLGDTARAKEVADAGAAGVGLLRTEFMFMARRSAPDLTEQLALYRQAFDALEGKPLLVRTLDVGGDKPLPYWPMPKEDNPFLGVRGIRLCMQKPDVLETQLRALLMAAGDKPLRIMFPMVADWSEWCWAKARFDIIQAEVQATNVQLGIMVEVPAVALNAAVFAEEVDFFSIGTNDLTQYTLAMDRGNGGLARLSDGLHPSVLRLIKMTVNAAHAKGKWVGVCGELGSDPQALPLLLGLGVDELSVSLKRVPFIKAQVRDWRLSRCRQLAEQALRAVDAPGVRRLVAAAQREPGTAQ</sequence>
<evidence type="ECO:0000256" key="9">
    <source>
        <dbReference type="ARBA" id="ARBA00022597"/>
    </source>
</evidence>
<dbReference type="PRINTS" id="PR01736">
    <property type="entry name" value="PHPHTRNFRASE"/>
</dbReference>
<keyword evidence="9" id="KW-0762">Sugar transport</keyword>
<evidence type="ECO:0000256" key="8">
    <source>
        <dbReference type="ARBA" id="ARBA00022553"/>
    </source>
</evidence>
<name>A0ABP7DE94_9GAMM</name>
<dbReference type="InterPro" id="IPR008731">
    <property type="entry name" value="PTS_EIN"/>
</dbReference>
<dbReference type="EC" id="2.7.3.9" evidence="5"/>
<comment type="cofactor">
    <cofactor evidence="2">
        <name>Mg(2+)</name>
        <dbReference type="ChEBI" id="CHEBI:18420"/>
    </cofactor>
</comment>
<dbReference type="InterPro" id="IPR008279">
    <property type="entry name" value="PEP-util_enz_mobile_dom"/>
</dbReference>
<evidence type="ECO:0000256" key="12">
    <source>
        <dbReference type="ARBA" id="ARBA00022723"/>
    </source>
</evidence>
<keyword evidence="10" id="KW-0808">Transferase</keyword>
<dbReference type="SUPFAM" id="SSF51621">
    <property type="entry name" value="Phosphoenolpyruvate/pyruvate domain"/>
    <property type="match status" value="1"/>
</dbReference>
<dbReference type="InterPro" id="IPR001020">
    <property type="entry name" value="PTS_HPr_His_P_site"/>
</dbReference>
<dbReference type="InterPro" id="IPR036637">
    <property type="entry name" value="Phosphohistidine_dom_sf"/>
</dbReference>
<dbReference type="PANTHER" id="PTHR46244:SF6">
    <property type="entry name" value="PHOSPHOENOLPYRUVATE-PROTEIN PHOSPHOTRANSFERASE"/>
    <property type="match status" value="1"/>
</dbReference>
<comment type="catalytic activity">
    <reaction evidence="1">
        <text>L-histidyl-[protein] + phosphoenolpyruvate = N(pros)-phospho-L-histidyl-[protein] + pyruvate</text>
        <dbReference type="Rhea" id="RHEA:23880"/>
        <dbReference type="Rhea" id="RHEA-COMP:9745"/>
        <dbReference type="Rhea" id="RHEA-COMP:9746"/>
        <dbReference type="ChEBI" id="CHEBI:15361"/>
        <dbReference type="ChEBI" id="CHEBI:29979"/>
        <dbReference type="ChEBI" id="CHEBI:58702"/>
        <dbReference type="ChEBI" id="CHEBI:64837"/>
        <dbReference type="EC" id="2.7.3.9"/>
    </reaction>
</comment>
<dbReference type="PROSITE" id="PS51350">
    <property type="entry name" value="PTS_HPR_DOM"/>
    <property type="match status" value="1"/>
</dbReference>
<accession>A0ABP7DE94</accession>
<dbReference type="InterPro" id="IPR000032">
    <property type="entry name" value="HPr-like"/>
</dbReference>
<proteinExistence type="inferred from homology"/>
<evidence type="ECO:0000256" key="10">
    <source>
        <dbReference type="ARBA" id="ARBA00022679"/>
    </source>
</evidence>
<evidence type="ECO:0000256" key="2">
    <source>
        <dbReference type="ARBA" id="ARBA00001946"/>
    </source>
</evidence>
<dbReference type="SUPFAM" id="SSF55594">
    <property type="entry name" value="HPr-like"/>
    <property type="match status" value="1"/>
</dbReference>
<dbReference type="NCBIfam" id="TIGR01417">
    <property type="entry name" value="PTS_I_fam"/>
    <property type="match status" value="1"/>
</dbReference>
<dbReference type="PRINTS" id="PR00107">
    <property type="entry name" value="PHOSPHOCPHPR"/>
</dbReference>
<evidence type="ECO:0000256" key="1">
    <source>
        <dbReference type="ARBA" id="ARBA00000683"/>
    </source>
</evidence>
<evidence type="ECO:0000259" key="16">
    <source>
        <dbReference type="PROSITE" id="PS51350"/>
    </source>
</evidence>
<dbReference type="NCBIfam" id="TIGR01003">
    <property type="entry name" value="PTS_HPr_family"/>
    <property type="match status" value="1"/>
</dbReference>
<evidence type="ECO:0000256" key="13">
    <source>
        <dbReference type="ARBA" id="ARBA00022777"/>
    </source>
</evidence>
<keyword evidence="12" id="KW-0479">Metal-binding</keyword>
<dbReference type="InterPro" id="IPR015813">
    <property type="entry name" value="Pyrv/PenolPyrv_kinase-like_dom"/>
</dbReference>
<dbReference type="Gene3D" id="1.10.274.10">
    <property type="entry name" value="PtsI, HPr-binding domain"/>
    <property type="match status" value="1"/>
</dbReference>
<dbReference type="PROSITE" id="PS00742">
    <property type="entry name" value="PEP_ENZYMES_2"/>
    <property type="match status" value="1"/>
</dbReference>
<dbReference type="InterPro" id="IPR050499">
    <property type="entry name" value="PEP-utilizing_PTS_enzyme"/>
</dbReference>
<dbReference type="NCBIfam" id="NF008319">
    <property type="entry name" value="PRK11109.1"/>
    <property type="match status" value="1"/>
</dbReference>
<dbReference type="SUPFAM" id="SSF47831">
    <property type="entry name" value="Enzyme I of the PEP:sugar phosphotransferase system HPr-binding (sub)domain"/>
    <property type="match status" value="1"/>
</dbReference>
<protein>
    <recommendedName>
        <fullName evidence="5">phosphoenolpyruvate--protein phosphotransferase</fullName>
        <ecNumber evidence="5">2.7.3.9</ecNumber>
    </recommendedName>
</protein>
<dbReference type="SUPFAM" id="SSF52009">
    <property type="entry name" value="Phosphohistidine domain"/>
    <property type="match status" value="1"/>
</dbReference>
<dbReference type="RefSeq" id="WP_344962534.1">
    <property type="nucleotide sequence ID" value="NZ_BAABDS010000010.1"/>
</dbReference>
<dbReference type="InterPro" id="IPR016152">
    <property type="entry name" value="PTrfase/Anion_transptr"/>
</dbReference>
<evidence type="ECO:0000256" key="11">
    <source>
        <dbReference type="ARBA" id="ARBA00022683"/>
    </source>
</evidence>
<dbReference type="InterPro" id="IPR036618">
    <property type="entry name" value="PtsI_HPr-bd_sf"/>
</dbReference>
<dbReference type="Pfam" id="PF02896">
    <property type="entry name" value="PEP-utilizers_C"/>
    <property type="match status" value="1"/>
</dbReference>
<evidence type="ECO:0000256" key="5">
    <source>
        <dbReference type="ARBA" id="ARBA00012232"/>
    </source>
</evidence>